<dbReference type="Gene3D" id="2.60.120.1540">
    <property type="match status" value="1"/>
</dbReference>
<dbReference type="AlphaFoldDB" id="A0A3Q3AKQ6"/>
<dbReference type="Gene3D" id="1.50.10.20">
    <property type="match status" value="1"/>
</dbReference>
<evidence type="ECO:0000313" key="3">
    <source>
        <dbReference type="Proteomes" id="UP000264800"/>
    </source>
</evidence>
<dbReference type="PANTHER" id="PTHR11412:SF150">
    <property type="entry name" value="ALPHA-2-MACROGLOBULIN-RELATED"/>
    <property type="match status" value="1"/>
</dbReference>
<dbReference type="Proteomes" id="UP000264800">
    <property type="component" value="Unplaced"/>
</dbReference>
<dbReference type="GeneTree" id="ENSGT00940000162996"/>
<name>A0A3Q3AKQ6_KRYMA</name>
<protein>
    <recommendedName>
        <fullName evidence="1">Alpha-macroglobulin receptor-binding domain-containing protein</fullName>
    </recommendedName>
</protein>
<dbReference type="InterPro" id="IPR009048">
    <property type="entry name" value="A-macroglobulin_rcpt-bd"/>
</dbReference>
<reference evidence="2" key="1">
    <citation type="submission" date="2025-08" db="UniProtKB">
        <authorList>
            <consortium name="Ensembl"/>
        </authorList>
    </citation>
    <scope>IDENTIFICATION</scope>
</reference>
<accession>A0A3Q3AKQ6</accession>
<dbReference type="Ensembl" id="ENSKMAT00000017059.1">
    <property type="protein sequence ID" value="ENSKMAP00000016825.1"/>
    <property type="gene ID" value="ENSKMAG00000012545.1"/>
</dbReference>
<keyword evidence="3" id="KW-1185">Reference proteome</keyword>
<sequence>MHKSLSWLKESTNDFSNTYTTALLAYVFSLAGDMETRAHLLQHLDSIAIKQGGSTHWTQTASETSASLSVEISSYVLMAKLSHSHSAEDLGYASSIIRWLTSQQNYYGGFSSTQDTVVALQALSLYSSVGFSPAGSNTVTVQSPSGQLTFNVNPANKLLYQEKMLQDATGKYSLEVKGTGCASVQVSDCYLKENLKAYKYVTTTQLHNLFFFSSYSGKEESTNMLILDIALLSGFIPDPQSLKDFIMIMIIKQSNFKDGHVLVYLKEVREMNSMELVLLQQIPVHNLKPAVIALYDYYQPSKSSYREHKTHCTLT</sequence>
<dbReference type="STRING" id="37003.ENSKMAP00000016825"/>
<reference evidence="2" key="2">
    <citation type="submission" date="2025-09" db="UniProtKB">
        <authorList>
            <consortium name="Ensembl"/>
        </authorList>
    </citation>
    <scope>IDENTIFICATION</scope>
</reference>
<dbReference type="OMA" id="CHPLEIN"/>
<organism evidence="2 3">
    <name type="scientific">Kryptolebias marmoratus</name>
    <name type="common">Mangrove killifish</name>
    <name type="synonym">Rivulus marmoratus</name>
    <dbReference type="NCBI Taxonomy" id="37003"/>
    <lineage>
        <taxon>Eukaryota</taxon>
        <taxon>Metazoa</taxon>
        <taxon>Chordata</taxon>
        <taxon>Craniata</taxon>
        <taxon>Vertebrata</taxon>
        <taxon>Euteleostomi</taxon>
        <taxon>Actinopterygii</taxon>
        <taxon>Neopterygii</taxon>
        <taxon>Teleostei</taxon>
        <taxon>Neoteleostei</taxon>
        <taxon>Acanthomorphata</taxon>
        <taxon>Ovalentaria</taxon>
        <taxon>Atherinomorphae</taxon>
        <taxon>Cyprinodontiformes</taxon>
        <taxon>Rivulidae</taxon>
        <taxon>Kryptolebias</taxon>
    </lineage>
</organism>
<dbReference type="SUPFAM" id="SSF48239">
    <property type="entry name" value="Terpenoid cyclases/Protein prenyltransferases"/>
    <property type="match status" value="1"/>
</dbReference>
<dbReference type="SUPFAM" id="SSF49410">
    <property type="entry name" value="Alpha-macroglobulin receptor domain"/>
    <property type="match status" value="1"/>
</dbReference>
<dbReference type="InterPro" id="IPR036595">
    <property type="entry name" value="A-macroglobulin_rcpt-bd_sf"/>
</dbReference>
<dbReference type="InterPro" id="IPR050473">
    <property type="entry name" value="A2M/Complement_sys"/>
</dbReference>
<dbReference type="Gene3D" id="2.60.40.690">
    <property type="entry name" value="Alpha-macroglobulin, receptor-binding domain"/>
    <property type="match status" value="1"/>
</dbReference>
<dbReference type="PANTHER" id="PTHR11412">
    <property type="entry name" value="MACROGLOBULIN / COMPLEMENT"/>
    <property type="match status" value="1"/>
</dbReference>
<dbReference type="Pfam" id="PF07678">
    <property type="entry name" value="TED_complement"/>
    <property type="match status" value="1"/>
</dbReference>
<feature type="domain" description="Alpha-macroglobulin receptor-binding" evidence="1">
    <location>
        <begin position="222"/>
        <end position="308"/>
    </location>
</feature>
<dbReference type="InterPro" id="IPR008930">
    <property type="entry name" value="Terpenoid_cyclase/PrenylTrfase"/>
</dbReference>
<dbReference type="Pfam" id="PF07677">
    <property type="entry name" value="A2M_recep"/>
    <property type="match status" value="1"/>
</dbReference>
<dbReference type="SMART" id="SM01361">
    <property type="entry name" value="A2M_recep"/>
    <property type="match status" value="1"/>
</dbReference>
<proteinExistence type="predicted"/>
<dbReference type="InterPro" id="IPR011626">
    <property type="entry name" value="Alpha-macroglobulin_TED"/>
</dbReference>
<evidence type="ECO:0000259" key="1">
    <source>
        <dbReference type="SMART" id="SM01361"/>
    </source>
</evidence>
<dbReference type="GO" id="GO:0005615">
    <property type="term" value="C:extracellular space"/>
    <property type="evidence" value="ECO:0007669"/>
    <property type="project" value="InterPro"/>
</dbReference>
<evidence type="ECO:0000313" key="2">
    <source>
        <dbReference type="Ensembl" id="ENSKMAP00000016825.1"/>
    </source>
</evidence>